<dbReference type="EMBL" id="UINC01059942">
    <property type="protein sequence ID" value="SVB83911.1"/>
    <property type="molecule type" value="Genomic_DNA"/>
</dbReference>
<accession>A0A382HBR8</accession>
<organism evidence="2">
    <name type="scientific">marine metagenome</name>
    <dbReference type="NCBI Taxonomy" id="408172"/>
    <lineage>
        <taxon>unclassified sequences</taxon>
        <taxon>metagenomes</taxon>
        <taxon>ecological metagenomes</taxon>
    </lineage>
</organism>
<feature type="transmembrane region" description="Helical" evidence="1">
    <location>
        <begin position="20"/>
        <end position="41"/>
    </location>
</feature>
<keyword evidence="1" id="KW-0812">Transmembrane</keyword>
<evidence type="ECO:0000256" key="1">
    <source>
        <dbReference type="SAM" id="Phobius"/>
    </source>
</evidence>
<dbReference type="AlphaFoldDB" id="A0A382HBR8"/>
<keyword evidence="1" id="KW-0472">Membrane</keyword>
<evidence type="ECO:0000313" key="2">
    <source>
        <dbReference type="EMBL" id="SVB83911.1"/>
    </source>
</evidence>
<sequence>NKGIGHMMLIAQSNFEIPLVFAGLVALAVEGIGMYAIMAFIEKRMTGWAHRSGLSQQT</sequence>
<gene>
    <name evidence="2" type="ORF">METZ01_LOCUS236765</name>
</gene>
<keyword evidence="1" id="KW-1133">Transmembrane helix</keyword>
<name>A0A382HBR8_9ZZZZ</name>
<protein>
    <recommendedName>
        <fullName evidence="3">ABC transmembrane type-1 domain-containing protein</fullName>
    </recommendedName>
</protein>
<feature type="non-terminal residue" evidence="2">
    <location>
        <position position="1"/>
    </location>
</feature>
<proteinExistence type="predicted"/>
<reference evidence="2" key="1">
    <citation type="submission" date="2018-05" db="EMBL/GenBank/DDBJ databases">
        <authorList>
            <person name="Lanie J.A."/>
            <person name="Ng W.-L."/>
            <person name="Kazmierczak K.M."/>
            <person name="Andrzejewski T.M."/>
            <person name="Davidsen T.M."/>
            <person name="Wayne K.J."/>
            <person name="Tettelin H."/>
            <person name="Glass J.I."/>
            <person name="Rusch D."/>
            <person name="Podicherti R."/>
            <person name="Tsui H.-C.T."/>
            <person name="Winkler M.E."/>
        </authorList>
    </citation>
    <scope>NUCLEOTIDE SEQUENCE</scope>
</reference>
<evidence type="ECO:0008006" key="3">
    <source>
        <dbReference type="Google" id="ProtNLM"/>
    </source>
</evidence>